<proteinExistence type="predicted"/>
<organism evidence="1 2">
    <name type="scientific">Thelephora ganbajun</name>
    <name type="common">Ganba fungus</name>
    <dbReference type="NCBI Taxonomy" id="370292"/>
    <lineage>
        <taxon>Eukaryota</taxon>
        <taxon>Fungi</taxon>
        <taxon>Dikarya</taxon>
        <taxon>Basidiomycota</taxon>
        <taxon>Agaricomycotina</taxon>
        <taxon>Agaricomycetes</taxon>
        <taxon>Thelephorales</taxon>
        <taxon>Thelephoraceae</taxon>
        <taxon>Thelephora</taxon>
    </lineage>
</organism>
<sequence length="458" mass="52130">MAHSPLYHVVFCMVSIMVLKEVNNIITEPYMDEPFHVPQAQAYCNGEWTTWDPKITTPPGLYVLSVIIKRLITFRCNLPVLRLTPLLTLLALPFALTRLLCYHKRLRPPVSFFTPTAESVVLSAFPVAWFFGFLYYTDVPSVLFVVTSIIAATESRHWTAALLGLISCTFRQTNVVWLFYGYISSQLTFLRFRRDGARLPDPPALTASPGDLIRIASSAPKIVLGVLPSFVPYFVDATLFALFVKWNGGIVLGDKANHIPAFHVPQIYYFIAFSTIMGWPALISGKEGLGPLIHGLSPVHPLYHDTHPTPRRSTVTLVLVLLMAFTVHRYTIHHPFLLSDNRHYTFYVWRRIFMLHPVVPYLLIPGYLACGWAWFLRIGADQTLLQALLLPVCVLPVLLPTPLLEPRYFLVPYLLLRAQVVDVSGWGLVLEGVWYTLINAVTMWVFLYRERGGIRFMW</sequence>
<name>A0ACB6ZM76_THEGA</name>
<gene>
    <name evidence="1" type="ORF">BDM02DRAFT_3154713</name>
</gene>
<dbReference type="Proteomes" id="UP000886501">
    <property type="component" value="Unassembled WGS sequence"/>
</dbReference>
<evidence type="ECO:0000313" key="2">
    <source>
        <dbReference type="Proteomes" id="UP000886501"/>
    </source>
</evidence>
<dbReference type="EMBL" id="MU117982">
    <property type="protein sequence ID" value="KAF9650697.1"/>
    <property type="molecule type" value="Genomic_DNA"/>
</dbReference>
<reference evidence="1" key="2">
    <citation type="journal article" date="2020" name="Nat. Commun.">
        <title>Large-scale genome sequencing of mycorrhizal fungi provides insights into the early evolution of symbiotic traits.</title>
        <authorList>
            <person name="Miyauchi S."/>
            <person name="Kiss E."/>
            <person name="Kuo A."/>
            <person name="Drula E."/>
            <person name="Kohler A."/>
            <person name="Sanchez-Garcia M."/>
            <person name="Morin E."/>
            <person name="Andreopoulos B."/>
            <person name="Barry K.W."/>
            <person name="Bonito G."/>
            <person name="Buee M."/>
            <person name="Carver A."/>
            <person name="Chen C."/>
            <person name="Cichocki N."/>
            <person name="Clum A."/>
            <person name="Culley D."/>
            <person name="Crous P.W."/>
            <person name="Fauchery L."/>
            <person name="Girlanda M."/>
            <person name="Hayes R.D."/>
            <person name="Keri Z."/>
            <person name="LaButti K."/>
            <person name="Lipzen A."/>
            <person name="Lombard V."/>
            <person name="Magnuson J."/>
            <person name="Maillard F."/>
            <person name="Murat C."/>
            <person name="Nolan M."/>
            <person name="Ohm R.A."/>
            <person name="Pangilinan J."/>
            <person name="Pereira M.F."/>
            <person name="Perotto S."/>
            <person name="Peter M."/>
            <person name="Pfister S."/>
            <person name="Riley R."/>
            <person name="Sitrit Y."/>
            <person name="Stielow J.B."/>
            <person name="Szollosi G."/>
            <person name="Zifcakova L."/>
            <person name="Stursova M."/>
            <person name="Spatafora J.W."/>
            <person name="Tedersoo L."/>
            <person name="Vaario L.M."/>
            <person name="Yamada A."/>
            <person name="Yan M."/>
            <person name="Wang P."/>
            <person name="Xu J."/>
            <person name="Bruns T."/>
            <person name="Baldrian P."/>
            <person name="Vilgalys R."/>
            <person name="Dunand C."/>
            <person name="Henrissat B."/>
            <person name="Grigoriev I.V."/>
            <person name="Hibbett D."/>
            <person name="Nagy L.G."/>
            <person name="Martin F.M."/>
        </authorList>
    </citation>
    <scope>NUCLEOTIDE SEQUENCE</scope>
    <source>
        <strain evidence="1">P2</strain>
    </source>
</reference>
<accession>A0ACB6ZM76</accession>
<comment type="caution">
    <text evidence="1">The sequence shown here is derived from an EMBL/GenBank/DDBJ whole genome shotgun (WGS) entry which is preliminary data.</text>
</comment>
<protein>
    <submittedName>
        <fullName evidence="1">Glucosyltransferase</fullName>
    </submittedName>
</protein>
<evidence type="ECO:0000313" key="1">
    <source>
        <dbReference type="EMBL" id="KAF9650697.1"/>
    </source>
</evidence>
<reference evidence="1" key="1">
    <citation type="submission" date="2019-10" db="EMBL/GenBank/DDBJ databases">
        <authorList>
            <consortium name="DOE Joint Genome Institute"/>
            <person name="Kuo A."/>
            <person name="Miyauchi S."/>
            <person name="Kiss E."/>
            <person name="Drula E."/>
            <person name="Kohler A."/>
            <person name="Sanchez-Garcia M."/>
            <person name="Andreopoulos B."/>
            <person name="Barry K.W."/>
            <person name="Bonito G."/>
            <person name="Buee M."/>
            <person name="Carver A."/>
            <person name="Chen C."/>
            <person name="Cichocki N."/>
            <person name="Clum A."/>
            <person name="Culley D."/>
            <person name="Crous P.W."/>
            <person name="Fauchery L."/>
            <person name="Girlanda M."/>
            <person name="Hayes R."/>
            <person name="Keri Z."/>
            <person name="Labutti K."/>
            <person name="Lipzen A."/>
            <person name="Lombard V."/>
            <person name="Magnuson J."/>
            <person name="Maillard F."/>
            <person name="Morin E."/>
            <person name="Murat C."/>
            <person name="Nolan M."/>
            <person name="Ohm R."/>
            <person name="Pangilinan J."/>
            <person name="Pereira M."/>
            <person name="Perotto S."/>
            <person name="Peter M."/>
            <person name="Riley R."/>
            <person name="Sitrit Y."/>
            <person name="Stielow B."/>
            <person name="Szollosi G."/>
            <person name="Zifcakova L."/>
            <person name="Stursova M."/>
            <person name="Spatafora J.W."/>
            <person name="Tedersoo L."/>
            <person name="Vaario L.-M."/>
            <person name="Yamada A."/>
            <person name="Yan M."/>
            <person name="Wang P."/>
            <person name="Xu J."/>
            <person name="Bruns T."/>
            <person name="Baldrian P."/>
            <person name="Vilgalys R."/>
            <person name="Henrissat B."/>
            <person name="Grigoriev I.V."/>
            <person name="Hibbett D."/>
            <person name="Nagy L.G."/>
            <person name="Martin F.M."/>
        </authorList>
    </citation>
    <scope>NUCLEOTIDE SEQUENCE</scope>
    <source>
        <strain evidence="1">P2</strain>
    </source>
</reference>
<keyword evidence="2" id="KW-1185">Reference proteome</keyword>